<reference evidence="1 2" key="1">
    <citation type="submission" date="2021-02" db="EMBL/GenBank/DDBJ databases">
        <title>De Novo genome assembly of isolated myxobacteria.</title>
        <authorList>
            <person name="Stevens D.C."/>
        </authorList>
    </citation>
    <scope>NUCLEOTIDE SEQUENCE [LARGE SCALE GENOMIC DNA]</scope>
    <source>
        <strain evidence="2">SCPEA02</strain>
    </source>
</reference>
<evidence type="ECO:0008006" key="3">
    <source>
        <dbReference type="Google" id="ProtNLM"/>
    </source>
</evidence>
<name>A0ABX7P306_9BACT</name>
<dbReference type="Proteomes" id="UP000662747">
    <property type="component" value="Chromosome"/>
</dbReference>
<proteinExistence type="predicted"/>
<evidence type="ECO:0000313" key="2">
    <source>
        <dbReference type="Proteomes" id="UP000662747"/>
    </source>
</evidence>
<organism evidence="1 2">
    <name type="scientific">Pyxidicoccus parkwayensis</name>
    <dbReference type="NCBI Taxonomy" id="2813578"/>
    <lineage>
        <taxon>Bacteria</taxon>
        <taxon>Pseudomonadati</taxon>
        <taxon>Myxococcota</taxon>
        <taxon>Myxococcia</taxon>
        <taxon>Myxococcales</taxon>
        <taxon>Cystobacterineae</taxon>
        <taxon>Myxococcaceae</taxon>
        <taxon>Pyxidicoccus</taxon>
    </lineage>
</organism>
<protein>
    <recommendedName>
        <fullName evidence="3">Minor tail protein</fullName>
    </recommendedName>
</protein>
<gene>
    <name evidence="1" type="ORF">JY651_07875</name>
</gene>
<keyword evidence="2" id="KW-1185">Reference proteome</keyword>
<accession>A0ABX7P306</accession>
<evidence type="ECO:0000313" key="1">
    <source>
        <dbReference type="EMBL" id="QSQ24848.1"/>
    </source>
</evidence>
<dbReference type="EMBL" id="CP071090">
    <property type="protein sequence ID" value="QSQ24848.1"/>
    <property type="molecule type" value="Genomic_DNA"/>
</dbReference>
<sequence length="276" mass="29111">MAFLALSGIPLMCLKSWRYQPTLMGTKARAFSGFPYSSVRKTLMTYSAETAPLKLADAALLRALINGDGDSWSFDSSTVSSRGLLATVTGTAAVEAGSAKFGTGQLKMQPGAAVSWATGLGAEWTVAYWAKLTTASAWTHYIHRPGRFIARNGVLNAATPNSGFIVASDGTYAAFTGGAVKLQAPSGFPNNPSNVPLQVDDLVALPYVIPDVWVAPWYASTAAFGPLPHHRATGDGLHKPARVLGTAKDGDAVELWEGSTRVVAESFAFELMEVPA</sequence>
<dbReference type="RefSeq" id="WP_206726409.1">
    <property type="nucleotide sequence ID" value="NZ_CP071090.1"/>
</dbReference>